<sequence>HELKDIASELTNDSLTIQVSKNSYEWQNVNAGNLSADARYVRIINNNEAEVTFDLNKFIVNTVEIKEKSITSSNFSIDKPLNVFDGDLTT</sequence>
<accession>A0AAJ1BB11</accession>
<feature type="non-terminal residue" evidence="1">
    <location>
        <position position="90"/>
    </location>
</feature>
<name>A0AAJ1BB11_MEDGN</name>
<gene>
    <name evidence="1" type="ORF">LIQ08_19500</name>
</gene>
<reference evidence="1" key="1">
    <citation type="submission" date="2021-10" db="EMBL/GenBank/DDBJ databases">
        <title>Collection of gut derived symbiotic bacterial strains cultured from healthy donors.</title>
        <authorList>
            <person name="Lin H."/>
            <person name="Littmann E."/>
            <person name="Claire K."/>
            <person name="Pamer E."/>
        </authorList>
    </citation>
    <scope>NUCLEOTIDE SEQUENCE</scope>
    <source>
        <strain evidence="1">MSK.23.18</strain>
    </source>
</reference>
<feature type="non-terminal residue" evidence="1">
    <location>
        <position position="1"/>
    </location>
</feature>
<dbReference type="RefSeq" id="WP_226982338.1">
    <property type="nucleotide sequence ID" value="NZ_JAJBOM010000164.1"/>
</dbReference>
<comment type="caution">
    <text evidence="1">The sequence shown here is derived from an EMBL/GenBank/DDBJ whole genome shotgun (WGS) entry which is preliminary data.</text>
</comment>
<evidence type="ECO:0000313" key="1">
    <source>
        <dbReference type="EMBL" id="MCB5621287.1"/>
    </source>
</evidence>
<organism evidence="1 2">
    <name type="scientific">Mediterraneibacter gnavus</name>
    <name type="common">Ruminococcus gnavus</name>
    <dbReference type="NCBI Taxonomy" id="33038"/>
    <lineage>
        <taxon>Bacteria</taxon>
        <taxon>Bacillati</taxon>
        <taxon>Bacillota</taxon>
        <taxon>Clostridia</taxon>
        <taxon>Lachnospirales</taxon>
        <taxon>Lachnospiraceae</taxon>
        <taxon>Mediterraneibacter</taxon>
    </lineage>
</organism>
<protein>
    <submittedName>
        <fullName evidence="1">Uncharacterized protein</fullName>
    </submittedName>
</protein>
<proteinExistence type="predicted"/>
<dbReference type="EMBL" id="JAJBOM010000164">
    <property type="protein sequence ID" value="MCB5621287.1"/>
    <property type="molecule type" value="Genomic_DNA"/>
</dbReference>
<evidence type="ECO:0000313" key="2">
    <source>
        <dbReference type="Proteomes" id="UP001297370"/>
    </source>
</evidence>
<dbReference type="Proteomes" id="UP001297370">
    <property type="component" value="Unassembled WGS sequence"/>
</dbReference>
<dbReference type="AlphaFoldDB" id="A0AAJ1BB11"/>